<dbReference type="PATRIC" id="fig|45065.4.peg.1089"/>
<protein>
    <submittedName>
        <fullName evidence="1">Uncharacterized protein</fullName>
    </submittedName>
</protein>
<dbReference type="AlphaFoldDB" id="A0A0W0TWU3"/>
<evidence type="ECO:0000313" key="2">
    <source>
        <dbReference type="Proteomes" id="UP000054785"/>
    </source>
</evidence>
<dbReference type="STRING" id="45065.Lgee_1017"/>
<sequence length="252" mass="28345">MTRPNNSLIKFGYNVQRLLFFTGIQMPSHENEVQNLKYNYSNIKTKVVGYPLYLSSELCKQAMAYTLGFQWLMPTLEAIDIPYIKIKLPTFTYIAGNPGYFAPRGTHQWAMHAMGLTDKNQLVSSFAFTWNQYRLNGVNFLLIGLNYIARNLGKAIGVLAVSPFTIPAFIAIKSYFSIKIGIENVRNFFSTDNQINEQHTIGNNEPEREIKIDATTSITQDPPTIHAPLFPDADGITEQSLSKSGNYTLGGQ</sequence>
<name>A0A0W0TWU3_9GAMM</name>
<evidence type="ECO:0000313" key="1">
    <source>
        <dbReference type="EMBL" id="KTD00195.1"/>
    </source>
</evidence>
<proteinExistence type="predicted"/>
<accession>A0A0W0TWU3</accession>
<dbReference type="EMBL" id="LNYC01000036">
    <property type="protein sequence ID" value="KTD00195.1"/>
    <property type="molecule type" value="Genomic_DNA"/>
</dbReference>
<reference evidence="1 2" key="1">
    <citation type="submission" date="2015-11" db="EMBL/GenBank/DDBJ databases">
        <title>Genomic analysis of 38 Legionella species identifies large and diverse effector repertoires.</title>
        <authorList>
            <person name="Burstein D."/>
            <person name="Amaro F."/>
            <person name="Zusman T."/>
            <person name="Lifshitz Z."/>
            <person name="Cohen O."/>
            <person name="Gilbert J.A."/>
            <person name="Pupko T."/>
            <person name="Shuman H.A."/>
            <person name="Segal G."/>
        </authorList>
    </citation>
    <scope>NUCLEOTIDE SEQUENCE [LARGE SCALE GENOMIC DNA]</scope>
    <source>
        <strain evidence="1 2">ATCC 49504</strain>
    </source>
</reference>
<dbReference type="Proteomes" id="UP000054785">
    <property type="component" value="Unassembled WGS sequence"/>
</dbReference>
<comment type="caution">
    <text evidence="1">The sequence shown here is derived from an EMBL/GenBank/DDBJ whole genome shotgun (WGS) entry which is preliminary data.</text>
</comment>
<keyword evidence="2" id="KW-1185">Reference proteome</keyword>
<gene>
    <name evidence="1" type="ORF">Lgee_1017</name>
</gene>
<organism evidence="1 2">
    <name type="scientific">Legionella geestiana</name>
    <dbReference type="NCBI Taxonomy" id="45065"/>
    <lineage>
        <taxon>Bacteria</taxon>
        <taxon>Pseudomonadati</taxon>
        <taxon>Pseudomonadota</taxon>
        <taxon>Gammaproteobacteria</taxon>
        <taxon>Legionellales</taxon>
        <taxon>Legionellaceae</taxon>
        <taxon>Legionella</taxon>
    </lineage>
</organism>